<dbReference type="EMBL" id="JAWZYT010003745">
    <property type="protein sequence ID" value="KAK4296929.1"/>
    <property type="molecule type" value="Genomic_DNA"/>
</dbReference>
<comment type="caution">
    <text evidence="1">The sequence shown here is derived from an EMBL/GenBank/DDBJ whole genome shotgun (WGS) entry which is preliminary data.</text>
</comment>
<gene>
    <name evidence="1" type="ORF">Pmani_030617</name>
</gene>
<accession>A0AAE1TVR1</accession>
<sequence>MFGVVSSEDVWLVVRCVVGRKMWGKLASIPKRALRRIEEALDRSRVRGNFAGVLEEGLAAKVGEERIEEEGEGGERGRGLVAEVDEGNKKKNKVKDEDRIGWDWGDWDGEVE</sequence>
<organism evidence="1 2">
    <name type="scientific">Petrolisthes manimaculis</name>
    <dbReference type="NCBI Taxonomy" id="1843537"/>
    <lineage>
        <taxon>Eukaryota</taxon>
        <taxon>Metazoa</taxon>
        <taxon>Ecdysozoa</taxon>
        <taxon>Arthropoda</taxon>
        <taxon>Crustacea</taxon>
        <taxon>Multicrustacea</taxon>
        <taxon>Malacostraca</taxon>
        <taxon>Eumalacostraca</taxon>
        <taxon>Eucarida</taxon>
        <taxon>Decapoda</taxon>
        <taxon>Pleocyemata</taxon>
        <taxon>Anomura</taxon>
        <taxon>Galatheoidea</taxon>
        <taxon>Porcellanidae</taxon>
        <taxon>Petrolisthes</taxon>
    </lineage>
</organism>
<name>A0AAE1TVR1_9EUCA</name>
<proteinExistence type="predicted"/>
<evidence type="ECO:0000313" key="1">
    <source>
        <dbReference type="EMBL" id="KAK4296929.1"/>
    </source>
</evidence>
<dbReference type="AlphaFoldDB" id="A0AAE1TVR1"/>
<protein>
    <submittedName>
        <fullName evidence="1">Uncharacterized protein</fullName>
    </submittedName>
</protein>
<evidence type="ECO:0000313" key="2">
    <source>
        <dbReference type="Proteomes" id="UP001292094"/>
    </source>
</evidence>
<dbReference type="Proteomes" id="UP001292094">
    <property type="component" value="Unassembled WGS sequence"/>
</dbReference>
<keyword evidence="2" id="KW-1185">Reference proteome</keyword>
<reference evidence="1" key="1">
    <citation type="submission" date="2023-11" db="EMBL/GenBank/DDBJ databases">
        <title>Genome assemblies of two species of porcelain crab, Petrolisthes cinctipes and Petrolisthes manimaculis (Anomura: Porcellanidae).</title>
        <authorList>
            <person name="Angst P."/>
        </authorList>
    </citation>
    <scope>NUCLEOTIDE SEQUENCE</scope>
    <source>
        <strain evidence="1">PB745_02</strain>
        <tissue evidence="1">Gill</tissue>
    </source>
</reference>